<proteinExistence type="predicted"/>
<reference evidence="2 3" key="1">
    <citation type="submission" date="2023-12" db="EMBL/GenBank/DDBJ databases">
        <title>the genome sequence of Hyalangium sp. s54d21.</title>
        <authorList>
            <person name="Zhang X."/>
        </authorList>
    </citation>
    <scope>NUCLEOTIDE SEQUENCE [LARGE SCALE GENOMIC DNA]</scope>
    <source>
        <strain evidence="3">s54d21</strain>
    </source>
</reference>
<keyword evidence="3" id="KW-1185">Reference proteome</keyword>
<dbReference type="EMBL" id="JAXIVS010000019">
    <property type="protein sequence ID" value="MDY7232315.1"/>
    <property type="molecule type" value="Genomic_DNA"/>
</dbReference>
<keyword evidence="1" id="KW-0175">Coiled coil</keyword>
<evidence type="ECO:0008006" key="4">
    <source>
        <dbReference type="Google" id="ProtNLM"/>
    </source>
</evidence>
<evidence type="ECO:0000313" key="2">
    <source>
        <dbReference type="EMBL" id="MDY7232315.1"/>
    </source>
</evidence>
<sequence>MDTLTRPDPSRSQRDELERLQQELREARRQREALPGENAELAARVATLEREVRWLRRTLAVAREEAERPASSLPEQLVLPFRVAPSRRTAYGRTRFALKLVLPTLASFMYFAGASVDSPERSALAVGLLLLCLVLAFVLQGPEDDEEGPAWSFDEEGFAPVGKDSTHGKVFYRELHKVEVKQGMLQGLFGFGSVRILWTPAAPTSIGKAESYPNRSVDIDMLDDPERLAEWLRDQVRGAKETKRVD</sequence>
<organism evidence="2 3">
    <name type="scientific">Hyalangium rubrum</name>
    <dbReference type="NCBI Taxonomy" id="3103134"/>
    <lineage>
        <taxon>Bacteria</taxon>
        <taxon>Pseudomonadati</taxon>
        <taxon>Myxococcota</taxon>
        <taxon>Myxococcia</taxon>
        <taxon>Myxococcales</taxon>
        <taxon>Cystobacterineae</taxon>
        <taxon>Archangiaceae</taxon>
        <taxon>Hyalangium</taxon>
    </lineage>
</organism>
<protein>
    <recommendedName>
        <fullName evidence="4">DUF304 domain-containing protein</fullName>
    </recommendedName>
</protein>
<evidence type="ECO:0000256" key="1">
    <source>
        <dbReference type="SAM" id="Coils"/>
    </source>
</evidence>
<feature type="coiled-coil region" evidence="1">
    <location>
        <begin position="10"/>
        <end position="65"/>
    </location>
</feature>
<name>A0ABU5HJQ3_9BACT</name>
<accession>A0ABU5HJQ3</accession>
<evidence type="ECO:0000313" key="3">
    <source>
        <dbReference type="Proteomes" id="UP001291309"/>
    </source>
</evidence>
<dbReference type="RefSeq" id="WP_321551026.1">
    <property type="nucleotide sequence ID" value="NZ_JAXIVS010000019.1"/>
</dbReference>
<gene>
    <name evidence="2" type="ORF">SYV04_38355</name>
</gene>
<comment type="caution">
    <text evidence="2">The sequence shown here is derived from an EMBL/GenBank/DDBJ whole genome shotgun (WGS) entry which is preliminary data.</text>
</comment>
<dbReference type="Proteomes" id="UP001291309">
    <property type="component" value="Unassembled WGS sequence"/>
</dbReference>